<reference evidence="4 5" key="1">
    <citation type="submission" date="2019-10" db="EMBL/GenBank/DDBJ databases">
        <title>Genome sequencing of Lactobacillus graminis.</title>
        <authorList>
            <person name="Kim K."/>
        </authorList>
    </citation>
    <scope>NUCLEOTIDE SEQUENCE [LARGE SCALE GENOMIC DNA]</scope>
    <source>
        <strain evidence="4 5">LG542</strain>
    </source>
</reference>
<dbReference type="PROSITE" id="PS00101">
    <property type="entry name" value="HEXAPEP_TRANSFERASES"/>
    <property type="match status" value="1"/>
</dbReference>
<dbReference type="Pfam" id="PF17836">
    <property type="entry name" value="PglD_N"/>
    <property type="match status" value="1"/>
</dbReference>
<keyword evidence="1" id="KW-0808">Transferase</keyword>
<proteinExistence type="predicted"/>
<dbReference type="Pfam" id="PF00132">
    <property type="entry name" value="Hexapep"/>
    <property type="match status" value="1"/>
</dbReference>
<sequence length="230" mass="24339">MDMSICHVLQGMTTKPKLMIIGGGGLGQVAQQVAQQQNKYEVLGFCDDAYKGINIHHGKLNIAPGYLSELVPQPDIYFVLAIGDPAIRQSFITRYELPLSKFANVIHPLAFIADNVTVGQGILAMPYAIVNSGAQLGNHLVLNSASIVEHKSQVGDFTSISPKAVICGGVTIGAESFIGAGATIVQCLHLGQHVLVGANSLVLHDLPDNVVAYGSPIRVIKPRLNAVGQP</sequence>
<dbReference type="SUPFAM" id="SSF51161">
    <property type="entry name" value="Trimeric LpxA-like enzymes"/>
    <property type="match status" value="1"/>
</dbReference>
<dbReference type="PANTHER" id="PTHR43300">
    <property type="entry name" value="ACETYLTRANSFERASE"/>
    <property type="match status" value="1"/>
</dbReference>
<dbReference type="Proteomes" id="UP000326334">
    <property type="component" value="Chromosome"/>
</dbReference>
<dbReference type="EMBL" id="CP045007">
    <property type="protein sequence ID" value="QFP79323.1"/>
    <property type="molecule type" value="Genomic_DNA"/>
</dbReference>
<organism evidence="4 5">
    <name type="scientific">Latilactobacillus graminis</name>
    <dbReference type="NCBI Taxonomy" id="60519"/>
    <lineage>
        <taxon>Bacteria</taxon>
        <taxon>Bacillati</taxon>
        <taxon>Bacillota</taxon>
        <taxon>Bacilli</taxon>
        <taxon>Lactobacillales</taxon>
        <taxon>Lactobacillaceae</taxon>
        <taxon>Latilactobacillus</taxon>
    </lineage>
</organism>
<dbReference type="InterPro" id="IPR050179">
    <property type="entry name" value="Trans_hexapeptide_repeat"/>
</dbReference>
<protein>
    <submittedName>
        <fullName evidence="4">Acetyltransferase</fullName>
    </submittedName>
</protein>
<dbReference type="CDD" id="cd03360">
    <property type="entry name" value="LbH_AT_putative"/>
    <property type="match status" value="1"/>
</dbReference>
<name>A0ABX6C6W1_9LACO</name>
<dbReference type="InterPro" id="IPR001451">
    <property type="entry name" value="Hexapep"/>
</dbReference>
<dbReference type="NCBIfam" id="TIGR03570">
    <property type="entry name" value="NeuD_NnaD"/>
    <property type="match status" value="1"/>
</dbReference>
<evidence type="ECO:0000256" key="1">
    <source>
        <dbReference type="ARBA" id="ARBA00022679"/>
    </source>
</evidence>
<accession>A0ABX6C6W1</accession>
<evidence type="ECO:0000259" key="3">
    <source>
        <dbReference type="Pfam" id="PF17836"/>
    </source>
</evidence>
<dbReference type="InterPro" id="IPR011004">
    <property type="entry name" value="Trimer_LpxA-like_sf"/>
</dbReference>
<keyword evidence="5" id="KW-1185">Reference proteome</keyword>
<evidence type="ECO:0000256" key="2">
    <source>
        <dbReference type="ARBA" id="ARBA00022737"/>
    </source>
</evidence>
<dbReference type="RefSeq" id="WP_083482039.1">
    <property type="nucleotide sequence ID" value="NZ_CP045007.1"/>
</dbReference>
<keyword evidence="2" id="KW-0677">Repeat</keyword>
<dbReference type="Gene3D" id="3.40.50.20">
    <property type="match status" value="1"/>
</dbReference>
<dbReference type="InterPro" id="IPR018357">
    <property type="entry name" value="Hexapep_transf_CS"/>
</dbReference>
<feature type="domain" description="PglD N-terminal" evidence="3">
    <location>
        <begin position="17"/>
        <end position="94"/>
    </location>
</feature>
<evidence type="ECO:0000313" key="4">
    <source>
        <dbReference type="EMBL" id="QFP79323.1"/>
    </source>
</evidence>
<dbReference type="PANTHER" id="PTHR43300:SF7">
    <property type="entry name" value="UDP-N-ACETYLBACILLOSAMINE N-ACETYLTRANSFERASE"/>
    <property type="match status" value="1"/>
</dbReference>
<dbReference type="InterPro" id="IPR020019">
    <property type="entry name" value="AcTrfase_PglD-like"/>
</dbReference>
<gene>
    <name evidence="4" type="ORF">LG542_03355</name>
</gene>
<evidence type="ECO:0000313" key="5">
    <source>
        <dbReference type="Proteomes" id="UP000326334"/>
    </source>
</evidence>
<dbReference type="Gene3D" id="2.160.10.10">
    <property type="entry name" value="Hexapeptide repeat proteins"/>
    <property type="match status" value="1"/>
</dbReference>
<dbReference type="InterPro" id="IPR041561">
    <property type="entry name" value="PglD_N"/>
</dbReference>